<dbReference type="KEGG" id="cam:101497421"/>
<dbReference type="PaxDb" id="3827-XP_004500430.1"/>
<reference evidence="4" key="2">
    <citation type="submission" date="2025-08" db="UniProtKB">
        <authorList>
            <consortium name="RefSeq"/>
        </authorList>
    </citation>
    <scope>IDENTIFICATION</scope>
    <source>
        <tissue evidence="4">Etiolated seedlings</tissue>
    </source>
</reference>
<dbReference type="PANTHER" id="PTHR35499">
    <property type="entry name" value="OS05G0128300 PROTEIN"/>
    <property type="match status" value="1"/>
</dbReference>
<accession>A0A1S2Y730</accession>
<dbReference type="AlphaFoldDB" id="A0A1S2Y730"/>
<evidence type="ECO:0000313" key="3">
    <source>
        <dbReference type="Proteomes" id="UP000087171"/>
    </source>
</evidence>
<proteinExistence type="predicted"/>
<sequence length="404" mass="46230">MKPSSTPTSLTYSNVSPSTSSNTPMCSSSKTTTTGCFTSIMRKILCSENLPKDPSNQITQLDSTNSILSEKDQNLNTVAFTTPPSIVARLMGLESMVETHFASKQGSLSRSKSMNSMDYFQSLHKKRVDSTLSFREPPSFKVIENENFFVLSFENEGENGRRKQMVCSEMMKKVEIESVFDEKRKMSKRVVSDSDISCENDGNRCNNKFQDVTNTLHQFNDSSEKKCFDSEGVELLKPKYCNEVLIGEKLKKRRRRRKKRTKCYIYNKIETEFKSDDSSPVSVLEFERKSCVAVGLSSRRKLTPELENDKLILDRSDDNLMINEKKGNAIENNKYEDSKEKKHMKEYKDIWGETWRLVQDEFGGSNQVHAWMNEQSDLGSICAEFESEIFDQLLNEVVICQLVG</sequence>
<dbReference type="PANTHER" id="PTHR35499:SF1">
    <property type="entry name" value="DUF3741 DOMAIN-CONTAINING PROTEIN"/>
    <property type="match status" value="1"/>
</dbReference>
<organism evidence="3 4">
    <name type="scientific">Cicer arietinum</name>
    <name type="common">Chickpea</name>
    <name type="synonym">Garbanzo</name>
    <dbReference type="NCBI Taxonomy" id="3827"/>
    <lineage>
        <taxon>Eukaryota</taxon>
        <taxon>Viridiplantae</taxon>
        <taxon>Streptophyta</taxon>
        <taxon>Embryophyta</taxon>
        <taxon>Tracheophyta</taxon>
        <taxon>Spermatophyta</taxon>
        <taxon>Magnoliopsida</taxon>
        <taxon>eudicotyledons</taxon>
        <taxon>Gunneridae</taxon>
        <taxon>Pentapetalae</taxon>
        <taxon>rosids</taxon>
        <taxon>fabids</taxon>
        <taxon>Fabales</taxon>
        <taxon>Fabaceae</taxon>
        <taxon>Papilionoideae</taxon>
        <taxon>50 kb inversion clade</taxon>
        <taxon>NPAAA clade</taxon>
        <taxon>Hologalegina</taxon>
        <taxon>IRL clade</taxon>
        <taxon>Cicereae</taxon>
        <taxon>Cicer</taxon>
    </lineage>
</organism>
<feature type="compositionally biased region" description="Low complexity" evidence="1">
    <location>
        <begin position="13"/>
        <end position="29"/>
    </location>
</feature>
<reference evidence="3" key="1">
    <citation type="journal article" date="2013" name="Nat. Biotechnol.">
        <title>Draft genome sequence of chickpea (Cicer arietinum) provides a resource for trait improvement.</title>
        <authorList>
            <person name="Varshney R.K."/>
            <person name="Song C."/>
            <person name="Saxena R.K."/>
            <person name="Azam S."/>
            <person name="Yu S."/>
            <person name="Sharpe A.G."/>
            <person name="Cannon S."/>
            <person name="Baek J."/>
            <person name="Rosen B.D."/>
            <person name="Tar'an B."/>
            <person name="Millan T."/>
            <person name="Zhang X."/>
            <person name="Ramsay L.D."/>
            <person name="Iwata A."/>
            <person name="Wang Y."/>
            <person name="Nelson W."/>
            <person name="Farmer A.D."/>
            <person name="Gaur P.M."/>
            <person name="Soderlund C."/>
            <person name="Penmetsa R.V."/>
            <person name="Xu C."/>
            <person name="Bharti A.K."/>
            <person name="He W."/>
            <person name="Winter P."/>
            <person name="Zhao S."/>
            <person name="Hane J.K."/>
            <person name="Carrasquilla-Garcia N."/>
            <person name="Condie J.A."/>
            <person name="Upadhyaya H.D."/>
            <person name="Luo M.C."/>
            <person name="Thudi M."/>
            <person name="Gowda C.L."/>
            <person name="Singh N.P."/>
            <person name="Lichtenzveig J."/>
            <person name="Gali K.K."/>
            <person name="Rubio J."/>
            <person name="Nadarajan N."/>
            <person name="Dolezel J."/>
            <person name="Bansal K.C."/>
            <person name="Xu X."/>
            <person name="Edwards D."/>
            <person name="Zhang G."/>
            <person name="Kahl G."/>
            <person name="Gil J."/>
            <person name="Singh K.B."/>
            <person name="Datta S.K."/>
            <person name="Jackson S.A."/>
            <person name="Wang J."/>
            <person name="Cook D.R."/>
        </authorList>
    </citation>
    <scope>NUCLEOTIDE SEQUENCE [LARGE SCALE GENOMIC DNA]</scope>
    <source>
        <strain evidence="3">cv. CDC Frontier</strain>
    </source>
</reference>
<evidence type="ECO:0000256" key="1">
    <source>
        <dbReference type="SAM" id="MobiDB-lite"/>
    </source>
</evidence>
<gene>
    <name evidence="4" type="primary">LOC101497421</name>
</gene>
<dbReference type="GeneID" id="101497421"/>
<evidence type="ECO:0000259" key="2">
    <source>
        <dbReference type="Pfam" id="PF14383"/>
    </source>
</evidence>
<feature type="domain" description="DUF3741" evidence="2">
    <location>
        <begin position="83"/>
        <end position="96"/>
    </location>
</feature>
<dbReference type="RefSeq" id="XP_004500430.1">
    <property type="nucleotide sequence ID" value="XM_004500373.3"/>
</dbReference>
<dbReference type="OrthoDB" id="1924799at2759"/>
<dbReference type="InterPro" id="IPR032795">
    <property type="entry name" value="DUF3741-assoc"/>
</dbReference>
<dbReference type="Proteomes" id="UP000087171">
    <property type="component" value="Chromosome Ca5"/>
</dbReference>
<protein>
    <submittedName>
        <fullName evidence="4">Uncharacterized protein LOC101497421</fullName>
    </submittedName>
</protein>
<name>A0A1S2Y730_CICAR</name>
<evidence type="ECO:0000313" key="4">
    <source>
        <dbReference type="RefSeq" id="XP_004500430.1"/>
    </source>
</evidence>
<feature type="compositionally biased region" description="Polar residues" evidence="1">
    <location>
        <begin position="1"/>
        <end position="12"/>
    </location>
</feature>
<dbReference type="eggNOG" id="ENOG502RYD5">
    <property type="taxonomic scope" value="Eukaryota"/>
</dbReference>
<dbReference type="Pfam" id="PF14383">
    <property type="entry name" value="VARLMGL"/>
    <property type="match status" value="1"/>
</dbReference>
<feature type="region of interest" description="Disordered" evidence="1">
    <location>
        <begin position="1"/>
        <end position="30"/>
    </location>
</feature>
<keyword evidence="3" id="KW-1185">Reference proteome</keyword>